<name>A0ABT7MHH8_9PSEU</name>
<dbReference type="Proteomes" id="UP001231924">
    <property type="component" value="Unassembled WGS sequence"/>
</dbReference>
<dbReference type="RefSeq" id="WP_286055972.1">
    <property type="nucleotide sequence ID" value="NZ_JASVWF010000007.1"/>
</dbReference>
<evidence type="ECO:0000313" key="2">
    <source>
        <dbReference type="Proteomes" id="UP001231924"/>
    </source>
</evidence>
<dbReference type="EMBL" id="JASVWF010000007">
    <property type="protein sequence ID" value="MDL5159387.1"/>
    <property type="molecule type" value="Genomic_DNA"/>
</dbReference>
<protein>
    <submittedName>
        <fullName evidence="1">Uncharacterized protein</fullName>
    </submittedName>
</protein>
<keyword evidence="2" id="KW-1185">Reference proteome</keyword>
<proteinExistence type="predicted"/>
<accession>A0ABT7MHH8</accession>
<gene>
    <name evidence="1" type="ORF">QRT03_25700</name>
</gene>
<reference evidence="1 2" key="1">
    <citation type="submission" date="2023-06" db="EMBL/GenBank/DDBJ databases">
        <title>Actinomycetospora Odt1-22.</title>
        <authorList>
            <person name="Supong K."/>
        </authorList>
    </citation>
    <scope>NUCLEOTIDE SEQUENCE [LARGE SCALE GENOMIC DNA]</scope>
    <source>
        <strain evidence="1 2">Odt1-22</strain>
    </source>
</reference>
<evidence type="ECO:0000313" key="1">
    <source>
        <dbReference type="EMBL" id="MDL5159387.1"/>
    </source>
</evidence>
<organism evidence="1 2">
    <name type="scientific">Actinomycetospora termitidis</name>
    <dbReference type="NCBI Taxonomy" id="3053470"/>
    <lineage>
        <taxon>Bacteria</taxon>
        <taxon>Bacillati</taxon>
        <taxon>Actinomycetota</taxon>
        <taxon>Actinomycetes</taxon>
        <taxon>Pseudonocardiales</taxon>
        <taxon>Pseudonocardiaceae</taxon>
        <taxon>Actinomycetospora</taxon>
    </lineage>
</organism>
<sequence length="127" mass="13120">MSMPVPLPASGSTDWYGWAQQTDQAARQVSDQATRLRAWTLSEAWRFTAAPSVDGNGAYTTGPVAWPDGVTGTYTTTTAATGAALGAIDAYTITYAPSGGPTRTVTQAAVTRDANGRVTVRPAPAVA</sequence>
<comment type="caution">
    <text evidence="1">The sequence shown here is derived from an EMBL/GenBank/DDBJ whole genome shotgun (WGS) entry which is preliminary data.</text>
</comment>